<dbReference type="WBParaSite" id="JU765_v2.g18921.t2">
    <property type="protein sequence ID" value="JU765_v2.g18921.t2"/>
    <property type="gene ID" value="JU765_v2.g18921"/>
</dbReference>
<sequence>MKTLVKSQESRFQKFNPEVLDLLKSEKKGPKETQLYEHQIDALLATVSFFKETNRNMGLIQVPTGGGKSGIIALLPYVLGSHQVMVLSPSNIISKQLNVTFGGPDPDQSFYSTLNFETKDDIQRFLTRPFMVYSAKKIKNIIGELLVIVNAQKFSKSANPDIILNGNHETISQNTFEGFDTIIVDEAHHYPAETWHKIIKIFNKDGKKIIFLTATPRPETDFVTMKVPIVPVIFEISRKKLEELRIIRKIEFEPLHFETINNVSDDELAELASKIKATLEKHDDKVKNVVHKAMVLVRSDKDYTKEIVDRLNKIPELNFKAVFCTSDQPSKKHLKEFKETDDKRIMVVCKRLTEGYDNSNVSVCAILRNIGSDILFSQFVGRCIRVSKNQEADVTAKVYGPKQMWDRYDKNATSDPEDLADSEDPENMNEDDN</sequence>
<reference evidence="2" key="1">
    <citation type="submission" date="2022-11" db="UniProtKB">
        <authorList>
            <consortium name="WormBaseParasite"/>
        </authorList>
    </citation>
    <scope>IDENTIFICATION</scope>
</reference>
<organism evidence="1 2">
    <name type="scientific">Panagrolaimus sp. JU765</name>
    <dbReference type="NCBI Taxonomy" id="591449"/>
    <lineage>
        <taxon>Eukaryota</taxon>
        <taxon>Metazoa</taxon>
        <taxon>Ecdysozoa</taxon>
        <taxon>Nematoda</taxon>
        <taxon>Chromadorea</taxon>
        <taxon>Rhabditida</taxon>
        <taxon>Tylenchina</taxon>
        <taxon>Panagrolaimomorpha</taxon>
        <taxon>Panagrolaimoidea</taxon>
        <taxon>Panagrolaimidae</taxon>
        <taxon>Panagrolaimus</taxon>
    </lineage>
</organism>
<dbReference type="Proteomes" id="UP000887576">
    <property type="component" value="Unplaced"/>
</dbReference>
<evidence type="ECO:0000313" key="1">
    <source>
        <dbReference type="Proteomes" id="UP000887576"/>
    </source>
</evidence>
<protein>
    <submittedName>
        <fullName evidence="2">Helicase C-terminal domain-containing protein</fullName>
    </submittedName>
</protein>
<accession>A0AC34QS19</accession>
<name>A0AC34QS19_9BILA</name>
<proteinExistence type="predicted"/>
<evidence type="ECO:0000313" key="2">
    <source>
        <dbReference type="WBParaSite" id="JU765_v2.g18921.t2"/>
    </source>
</evidence>